<gene>
    <name evidence="3" type="ORF">ACFFLM_22695</name>
</gene>
<organism evidence="3 4">
    <name type="scientific">Deinococcus oregonensis</name>
    <dbReference type="NCBI Taxonomy" id="1805970"/>
    <lineage>
        <taxon>Bacteria</taxon>
        <taxon>Thermotogati</taxon>
        <taxon>Deinococcota</taxon>
        <taxon>Deinococci</taxon>
        <taxon>Deinococcales</taxon>
        <taxon>Deinococcaceae</taxon>
        <taxon>Deinococcus</taxon>
    </lineage>
</organism>
<evidence type="ECO:0000313" key="3">
    <source>
        <dbReference type="EMBL" id="MFB9994767.1"/>
    </source>
</evidence>
<dbReference type="InterPro" id="IPR005119">
    <property type="entry name" value="LysR_subst-bd"/>
</dbReference>
<feature type="compositionally biased region" description="Basic and acidic residues" evidence="1">
    <location>
        <begin position="103"/>
        <end position="118"/>
    </location>
</feature>
<protein>
    <submittedName>
        <fullName evidence="3">LysR substrate-binding domain-containing protein</fullName>
    </submittedName>
</protein>
<evidence type="ECO:0000259" key="2">
    <source>
        <dbReference type="Pfam" id="PF03466"/>
    </source>
</evidence>
<evidence type="ECO:0000313" key="4">
    <source>
        <dbReference type="Proteomes" id="UP001589733"/>
    </source>
</evidence>
<dbReference type="SUPFAM" id="SSF53850">
    <property type="entry name" value="Periplasmic binding protein-like II"/>
    <property type="match status" value="1"/>
</dbReference>
<proteinExistence type="predicted"/>
<keyword evidence="4" id="KW-1185">Reference proteome</keyword>
<accession>A0ABV6B4T0</accession>
<dbReference type="CDD" id="cd05466">
    <property type="entry name" value="PBP2_LTTR_substrate"/>
    <property type="match status" value="1"/>
</dbReference>
<dbReference type="Pfam" id="PF03466">
    <property type="entry name" value="LysR_substrate"/>
    <property type="match status" value="1"/>
</dbReference>
<dbReference type="Proteomes" id="UP001589733">
    <property type="component" value="Unassembled WGS sequence"/>
</dbReference>
<dbReference type="EMBL" id="JBHLYR010000064">
    <property type="protein sequence ID" value="MFB9994767.1"/>
    <property type="molecule type" value="Genomic_DNA"/>
</dbReference>
<feature type="region of interest" description="Disordered" evidence="1">
    <location>
        <begin position="97"/>
        <end position="118"/>
    </location>
</feature>
<reference evidence="3 4" key="1">
    <citation type="submission" date="2024-09" db="EMBL/GenBank/DDBJ databases">
        <authorList>
            <person name="Sun Q."/>
            <person name="Mori K."/>
        </authorList>
    </citation>
    <scope>NUCLEOTIDE SEQUENCE [LARGE SCALE GENOMIC DNA]</scope>
    <source>
        <strain evidence="3 4">JCM 13503</strain>
    </source>
</reference>
<name>A0ABV6B4T0_9DEIO</name>
<comment type="caution">
    <text evidence="3">The sequence shown here is derived from an EMBL/GenBank/DDBJ whole genome shotgun (WGS) entry which is preliminary data.</text>
</comment>
<evidence type="ECO:0000256" key="1">
    <source>
        <dbReference type="SAM" id="MobiDB-lite"/>
    </source>
</evidence>
<feature type="domain" description="LysR substrate-binding" evidence="2">
    <location>
        <begin position="22"/>
        <end position="107"/>
    </location>
</feature>
<dbReference type="Gene3D" id="3.40.190.290">
    <property type="match status" value="1"/>
</dbReference>
<sequence length="118" mass="13307">MLVSITDSGPALISWELRSLPLLPSLLTIYRAQFPDAQVNIQILPHDQVEHALIDDRLDVAFAFGSPNDSRLGFHRLLEGHYQGLLPEKSPLHQEEAISPALLHERRRLEKETPSGRV</sequence>
<dbReference type="RefSeq" id="WP_380016039.1">
    <property type="nucleotide sequence ID" value="NZ_JBHLYR010000064.1"/>
</dbReference>